<name>A0ABS9VFJ2_9BACT</name>
<dbReference type="EMBL" id="JAKZGO010000018">
    <property type="protein sequence ID" value="MCH7415212.1"/>
    <property type="molecule type" value="Genomic_DNA"/>
</dbReference>
<dbReference type="RefSeq" id="WP_241414107.1">
    <property type="nucleotide sequence ID" value="NZ_JAKZGO010000018.1"/>
</dbReference>
<reference evidence="1" key="1">
    <citation type="submission" date="2022-03" db="EMBL/GenBank/DDBJ databases">
        <title>De novo assembled genomes of Belliella spp. (Cyclobacteriaceae) strains.</title>
        <authorList>
            <person name="Szabo A."/>
            <person name="Korponai K."/>
            <person name="Felfoldi T."/>
        </authorList>
    </citation>
    <scope>NUCLEOTIDE SEQUENCE</scope>
    <source>
        <strain evidence="1">DSM 111903</strain>
    </source>
</reference>
<dbReference type="PANTHER" id="PTHR39217:SF1">
    <property type="entry name" value="GLUTATHIONE SYNTHETASE"/>
    <property type="match status" value="1"/>
</dbReference>
<dbReference type="SUPFAM" id="SSF56059">
    <property type="entry name" value="Glutathione synthetase ATP-binding domain-like"/>
    <property type="match status" value="1"/>
</dbReference>
<evidence type="ECO:0000313" key="1">
    <source>
        <dbReference type="EMBL" id="MCH7415212.1"/>
    </source>
</evidence>
<dbReference type="InterPro" id="IPR053191">
    <property type="entry name" value="DcsG_Biosynth_Enzyme"/>
</dbReference>
<organism evidence="1 2">
    <name type="scientific">Belliella alkalica</name>
    <dbReference type="NCBI Taxonomy" id="1730871"/>
    <lineage>
        <taxon>Bacteria</taxon>
        <taxon>Pseudomonadati</taxon>
        <taxon>Bacteroidota</taxon>
        <taxon>Cytophagia</taxon>
        <taxon>Cytophagales</taxon>
        <taxon>Cyclobacteriaceae</taxon>
        <taxon>Belliella</taxon>
    </lineage>
</organism>
<dbReference type="PANTHER" id="PTHR39217">
    <property type="match status" value="1"/>
</dbReference>
<gene>
    <name evidence="1" type="ORF">MM213_17055</name>
</gene>
<keyword evidence="2" id="KW-1185">Reference proteome</keyword>
<comment type="caution">
    <text evidence="1">The sequence shown here is derived from an EMBL/GenBank/DDBJ whole genome shotgun (WGS) entry which is preliminary data.</text>
</comment>
<sequence>MNPKIAVITYEAKRSYTADGIADEDELLKEILDQLNLVYTFEIWSDQTVDWEQYDILLLKSPWDYFDRFDEFQKWCSKVATQKIPLINNIDIVLWNADKHYLKEIEAAGYSIVQTYFLEKGNSLMGFEEFFDLFHTDNLIIKPTISGGAKNTFHVNKENWREIVFVVEDLLKIESFMVQPFIGEVVNVGEYSYIFFNGKFSHAVLKSAKSGDFRVQHFFGGQISTIQPSEDQLGYLQNLVNDFAKGTLYARVDGVWRGGEFLLMELELIEPYLFLCKSPSGLDNYKFAIEDYIKFQLGLSL</sequence>
<proteinExistence type="predicted"/>
<protein>
    <submittedName>
        <fullName evidence="1">Glutathione synthetase</fullName>
    </submittedName>
</protein>
<dbReference type="Proteomes" id="UP001165430">
    <property type="component" value="Unassembled WGS sequence"/>
</dbReference>
<accession>A0ABS9VFJ2</accession>
<evidence type="ECO:0000313" key="2">
    <source>
        <dbReference type="Proteomes" id="UP001165430"/>
    </source>
</evidence>